<dbReference type="PANTHER" id="PTHR11075:SF54">
    <property type="entry name" value="LARGE RIBOSOMAL SUBUNIT PROTEIN ML62"/>
    <property type="match status" value="1"/>
</dbReference>
<proteinExistence type="predicted"/>
<evidence type="ECO:0000259" key="2">
    <source>
        <dbReference type="Pfam" id="PF00472"/>
    </source>
</evidence>
<reference evidence="3" key="1">
    <citation type="submission" date="2022-08" db="EMBL/GenBank/DDBJ databases">
        <authorList>
            <consortium name="DOE Joint Genome Institute"/>
            <person name="Min B."/>
            <person name="Riley R."/>
            <person name="Sierra-Patev S."/>
            <person name="Naranjo-Ortiz M."/>
            <person name="Looney B."/>
            <person name="Konkel Z."/>
            <person name="Slot J.C."/>
            <person name="Sakamoto Y."/>
            <person name="Steenwyk J.L."/>
            <person name="Rokas A."/>
            <person name="Carro J."/>
            <person name="Camarero S."/>
            <person name="Ferreira P."/>
            <person name="Molpeceres G."/>
            <person name="Ruiz-Duenas F.J."/>
            <person name="Serrano A."/>
            <person name="Henrissat B."/>
            <person name="Drula E."/>
            <person name="Hughes K.W."/>
            <person name="Mata J.L."/>
            <person name="Ishikawa N.K."/>
            <person name="Vargas-Isla R."/>
            <person name="Ushijima S."/>
            <person name="Smith C.A."/>
            <person name="Ahrendt S."/>
            <person name="Andreopoulos W."/>
            <person name="He G."/>
            <person name="Labutti K."/>
            <person name="Lipzen A."/>
            <person name="Ng V."/>
            <person name="Sandor L."/>
            <person name="Barry K."/>
            <person name="Martinez A.T."/>
            <person name="Xiao Y."/>
            <person name="Gibbons J.G."/>
            <person name="Terashima K."/>
            <person name="Hibbett D.S."/>
            <person name="Grigoriev I.V."/>
        </authorList>
    </citation>
    <scope>NUCLEOTIDE SEQUENCE</scope>
    <source>
        <strain evidence="3">TFB9207</strain>
    </source>
</reference>
<sequence>MVYTLRRDCWNSNKKSQASHYPMLSLPTPPNIPTLETPSDWAEARDWVSRFKQESIPKTLVELSFSRSSGPGGQNVNKVNTKATVRCSANAYWIPLWARNNLLKSPQYVTSTKSLLITSTVYRSQSQNVDDCLSKLHALVLNAASSSIKNETTEETKKRVEGFKRAQKERNRKEKDQRSAVKQHRSGKGKGWDT</sequence>
<feature type="domain" description="Prokaryotic-type class I peptide chain release factors" evidence="2">
    <location>
        <begin position="55"/>
        <end position="185"/>
    </location>
</feature>
<dbReference type="SUPFAM" id="SSF110916">
    <property type="entry name" value="Peptidyl-tRNA hydrolase domain-like"/>
    <property type="match status" value="1"/>
</dbReference>
<dbReference type="AlphaFoldDB" id="A0AA38P2U6"/>
<accession>A0AA38P2U6</accession>
<evidence type="ECO:0000313" key="3">
    <source>
        <dbReference type="EMBL" id="KAJ3835101.1"/>
    </source>
</evidence>
<dbReference type="EMBL" id="MU806447">
    <property type="protein sequence ID" value="KAJ3835101.1"/>
    <property type="molecule type" value="Genomic_DNA"/>
</dbReference>
<protein>
    <submittedName>
        <fullName evidence="3">RF-1 domain-containing protein</fullName>
    </submittedName>
</protein>
<dbReference type="Gene3D" id="3.30.160.20">
    <property type="match status" value="1"/>
</dbReference>
<evidence type="ECO:0000256" key="1">
    <source>
        <dbReference type="SAM" id="MobiDB-lite"/>
    </source>
</evidence>
<feature type="region of interest" description="Disordered" evidence="1">
    <location>
        <begin position="150"/>
        <end position="194"/>
    </location>
</feature>
<dbReference type="GO" id="GO:0070126">
    <property type="term" value="P:mitochondrial translational termination"/>
    <property type="evidence" value="ECO:0007669"/>
    <property type="project" value="TreeGrafter"/>
</dbReference>
<dbReference type="GO" id="GO:0016150">
    <property type="term" value="F:translation release factor activity, codon nonspecific"/>
    <property type="evidence" value="ECO:0007669"/>
    <property type="project" value="TreeGrafter"/>
</dbReference>
<keyword evidence="4" id="KW-1185">Reference proteome</keyword>
<dbReference type="GO" id="GO:0004045">
    <property type="term" value="F:peptidyl-tRNA hydrolase activity"/>
    <property type="evidence" value="ECO:0007669"/>
    <property type="project" value="TreeGrafter"/>
</dbReference>
<name>A0AA38P2U6_9AGAR</name>
<feature type="compositionally biased region" description="Basic and acidic residues" evidence="1">
    <location>
        <begin position="151"/>
        <end position="179"/>
    </location>
</feature>
<dbReference type="PANTHER" id="PTHR11075">
    <property type="entry name" value="PEPTIDE CHAIN RELEASE FACTOR"/>
    <property type="match status" value="1"/>
</dbReference>
<gene>
    <name evidence="3" type="ORF">F5878DRAFT_653692</name>
</gene>
<dbReference type="Proteomes" id="UP001163846">
    <property type="component" value="Unassembled WGS sequence"/>
</dbReference>
<comment type="caution">
    <text evidence="3">The sequence shown here is derived from an EMBL/GenBank/DDBJ whole genome shotgun (WGS) entry which is preliminary data.</text>
</comment>
<dbReference type="Pfam" id="PF00472">
    <property type="entry name" value="RF-1"/>
    <property type="match status" value="1"/>
</dbReference>
<dbReference type="InterPro" id="IPR052104">
    <property type="entry name" value="Mito_Release_Factor_mL62"/>
</dbReference>
<dbReference type="InterPro" id="IPR000352">
    <property type="entry name" value="Pep_chain_release_fac_I"/>
</dbReference>
<evidence type="ECO:0000313" key="4">
    <source>
        <dbReference type="Proteomes" id="UP001163846"/>
    </source>
</evidence>
<dbReference type="GO" id="GO:0005762">
    <property type="term" value="C:mitochondrial large ribosomal subunit"/>
    <property type="evidence" value="ECO:0007669"/>
    <property type="project" value="TreeGrafter"/>
</dbReference>
<organism evidence="3 4">
    <name type="scientific">Lentinula raphanica</name>
    <dbReference type="NCBI Taxonomy" id="153919"/>
    <lineage>
        <taxon>Eukaryota</taxon>
        <taxon>Fungi</taxon>
        <taxon>Dikarya</taxon>
        <taxon>Basidiomycota</taxon>
        <taxon>Agaricomycotina</taxon>
        <taxon>Agaricomycetes</taxon>
        <taxon>Agaricomycetidae</taxon>
        <taxon>Agaricales</taxon>
        <taxon>Marasmiineae</taxon>
        <taxon>Omphalotaceae</taxon>
        <taxon>Lentinula</taxon>
    </lineage>
</organism>